<evidence type="ECO:0000313" key="2">
    <source>
        <dbReference type="Proteomes" id="UP001242480"/>
    </source>
</evidence>
<dbReference type="EMBL" id="JAUSVX010000001">
    <property type="protein sequence ID" value="MDQ0467014.1"/>
    <property type="molecule type" value="Genomic_DNA"/>
</dbReference>
<sequence length="372" mass="40485">MPDMMSEGVDRGLWANDDQAETARVAWTALPEPLDEASDIDRAARSMARTVMLRVRNRHASDPPAPTVVLITPAWRRIGKALGWSYVPNVDDGSHPLSGAVFLCPANLRASHKAPLPATDLGAIFDWIEGQDGLGLMPALVLNPSATIPELRLYETGLAHPENVSSYPLFLADLDLPTLDGVLARFYDGVVCAPGGGRKCAKLWEDADTFKAVVRPEKAIQNELFRFLHASLPHLRPVEEEDTPLGRLDIRLSGPASTDETIVVNHAVIELKVLGEGNRTPPFTDTQAIKDHVESGVRQAASYRRPPSASRIALLGCYDMRPHASQRGESCLDHIRPLAASESVAVRRWPLFPNVAALRAHLLPGPSIDEGS</sequence>
<protein>
    <submittedName>
        <fullName evidence="1">Uncharacterized protein</fullName>
    </submittedName>
</protein>
<organism evidence="1 2">
    <name type="scientific">Labrys wisconsinensis</name>
    <dbReference type="NCBI Taxonomy" id="425677"/>
    <lineage>
        <taxon>Bacteria</taxon>
        <taxon>Pseudomonadati</taxon>
        <taxon>Pseudomonadota</taxon>
        <taxon>Alphaproteobacteria</taxon>
        <taxon>Hyphomicrobiales</taxon>
        <taxon>Xanthobacteraceae</taxon>
        <taxon>Labrys</taxon>
    </lineage>
</organism>
<comment type="caution">
    <text evidence="1">The sequence shown here is derived from an EMBL/GenBank/DDBJ whole genome shotgun (WGS) entry which is preliminary data.</text>
</comment>
<gene>
    <name evidence="1" type="ORF">QO011_000009</name>
</gene>
<dbReference type="RefSeq" id="WP_307266098.1">
    <property type="nucleotide sequence ID" value="NZ_JAUSVX010000001.1"/>
</dbReference>
<reference evidence="1 2" key="1">
    <citation type="submission" date="2023-07" db="EMBL/GenBank/DDBJ databases">
        <title>Genomic Encyclopedia of Type Strains, Phase IV (KMG-IV): sequencing the most valuable type-strain genomes for metagenomic binning, comparative biology and taxonomic classification.</title>
        <authorList>
            <person name="Goeker M."/>
        </authorList>
    </citation>
    <scope>NUCLEOTIDE SEQUENCE [LARGE SCALE GENOMIC DNA]</scope>
    <source>
        <strain evidence="1 2">DSM 19619</strain>
    </source>
</reference>
<accession>A0ABU0IYC9</accession>
<name>A0ABU0IYC9_9HYPH</name>
<dbReference type="Proteomes" id="UP001242480">
    <property type="component" value="Unassembled WGS sequence"/>
</dbReference>
<evidence type="ECO:0000313" key="1">
    <source>
        <dbReference type="EMBL" id="MDQ0467014.1"/>
    </source>
</evidence>
<proteinExistence type="predicted"/>
<keyword evidence="2" id="KW-1185">Reference proteome</keyword>